<evidence type="ECO:0000313" key="2">
    <source>
        <dbReference type="EMBL" id="CAB4265979.1"/>
    </source>
</evidence>
<gene>
    <name evidence="2" type="ORF">CURHAP_LOCUS8198</name>
</gene>
<accession>A0A6J5TQL4</accession>
<name>A0A6J5TQL4_PRUAR</name>
<dbReference type="Proteomes" id="UP000507222">
    <property type="component" value="Unassembled WGS sequence"/>
</dbReference>
<proteinExistence type="predicted"/>
<keyword evidence="1" id="KW-0732">Signal</keyword>
<reference evidence="2 3" key="1">
    <citation type="submission" date="2020-05" db="EMBL/GenBank/DDBJ databases">
        <authorList>
            <person name="Campoy J."/>
            <person name="Schneeberger K."/>
            <person name="Spophaly S."/>
        </authorList>
    </citation>
    <scope>NUCLEOTIDE SEQUENCE [LARGE SCALE GENOMIC DNA]</scope>
    <source>
        <strain evidence="2">PruArmRojPasFocal</strain>
    </source>
</reference>
<dbReference type="AlphaFoldDB" id="A0A6J5TQL4"/>
<evidence type="ECO:0000313" key="3">
    <source>
        <dbReference type="Proteomes" id="UP000507222"/>
    </source>
</evidence>
<protein>
    <submittedName>
        <fullName evidence="2">Uncharacterized protein</fullName>
    </submittedName>
</protein>
<dbReference type="EMBL" id="CAEKDK010000001">
    <property type="protein sequence ID" value="CAB4265979.1"/>
    <property type="molecule type" value="Genomic_DNA"/>
</dbReference>
<organism evidence="2 3">
    <name type="scientific">Prunus armeniaca</name>
    <name type="common">Apricot</name>
    <name type="synonym">Armeniaca vulgaris</name>
    <dbReference type="NCBI Taxonomy" id="36596"/>
    <lineage>
        <taxon>Eukaryota</taxon>
        <taxon>Viridiplantae</taxon>
        <taxon>Streptophyta</taxon>
        <taxon>Embryophyta</taxon>
        <taxon>Tracheophyta</taxon>
        <taxon>Spermatophyta</taxon>
        <taxon>Magnoliopsida</taxon>
        <taxon>eudicotyledons</taxon>
        <taxon>Gunneridae</taxon>
        <taxon>Pentapetalae</taxon>
        <taxon>rosids</taxon>
        <taxon>fabids</taxon>
        <taxon>Rosales</taxon>
        <taxon>Rosaceae</taxon>
        <taxon>Amygdaloideae</taxon>
        <taxon>Amygdaleae</taxon>
        <taxon>Prunus</taxon>
    </lineage>
</organism>
<sequence>MLLGFLTLNHHPTITAAIVVHTTVARATTFGQGQAAATPSEGSFFIATSNHCLKIATGQLYGPHHSTILMELRETIQSDAAMDHIMPCHECLRQLRYGRYPQTLLEELAGRVPCMELLRFP</sequence>
<feature type="chain" id="PRO_5026871129" evidence="1">
    <location>
        <begin position="18"/>
        <end position="121"/>
    </location>
</feature>
<evidence type="ECO:0000256" key="1">
    <source>
        <dbReference type="SAM" id="SignalP"/>
    </source>
</evidence>
<feature type="signal peptide" evidence="1">
    <location>
        <begin position="1"/>
        <end position="17"/>
    </location>
</feature>